<feature type="transmembrane region" description="Helical" evidence="7">
    <location>
        <begin position="343"/>
        <end position="363"/>
    </location>
</feature>
<name>A0A7W7HYD6_9ACTN</name>
<evidence type="ECO:0000256" key="2">
    <source>
        <dbReference type="ARBA" id="ARBA00005236"/>
    </source>
</evidence>
<keyword evidence="5 7" id="KW-1133">Transmembrane helix</keyword>
<evidence type="ECO:0000256" key="5">
    <source>
        <dbReference type="ARBA" id="ARBA00022989"/>
    </source>
</evidence>
<dbReference type="GO" id="GO:0044874">
    <property type="term" value="P:lipoprotein localization to outer membrane"/>
    <property type="evidence" value="ECO:0007669"/>
    <property type="project" value="TreeGrafter"/>
</dbReference>
<feature type="transmembrane region" description="Helical" evidence="7">
    <location>
        <begin position="216"/>
        <end position="239"/>
    </location>
</feature>
<comment type="caution">
    <text evidence="9">The sequence shown here is derived from an EMBL/GenBank/DDBJ whole genome shotgun (WGS) entry which is preliminary data.</text>
</comment>
<gene>
    <name evidence="9" type="ORF">BJ971_003630</name>
</gene>
<feature type="transmembrane region" description="Helical" evidence="7">
    <location>
        <begin position="660"/>
        <end position="683"/>
    </location>
</feature>
<sequence>MRTLAFAMLRSRPGSALATLIALTAGVLILMSMGVLVESGLSYRPEPRRYATADVVVAHRDITLTSKEFDGEVVTSTTALPEGGTVPAALEDKIRRVPGVASTVAEPSAYPGRLATIAVTAEPGTDRDSMVAAVEKAAADAGAKAYSGAGRGLLEEPGAVAGRDLLIQIGGTFGGYVAMLVVFVVAGTVGLSVRHRRRDLALLRAIAATPGQVRRMIVAEAVTLGVVASALGVPAGMLATRWVQAQLVDRGFVPDGFPMVAGVLSAPVVTVLTVVVAAAAALLAARRVTAIRPAEALGEIAVEPTGLGRFRAASGLLALVAAGSATIFAVGSSGQSAQAGAIGMLYLFVLAVALLAPGINAVAARMLTPVLRLGWGTSGYLAAANLRANARGAATVLTSLVLAVGFGGSVWFLQDNLERGTVTQSQEGLLADLALTSPEGIPASAAADIRKLPGVRAATGVRRTSVLIKIFDSVEPVQAQGIDPGGAAETMDLKVSAGNLGDLGEGTVAVSTLQAANSGWKLGDDVEFWLGDGTPVKLRLVALYERGLGFGDVTLARETTAGHTRADMDSHVLIRTEPGAAVKAPGLVSSDGITSGLSRNLALSAWLNKLLIGVMVGYAVLAAANTMVMAALARGRELSLLRLVGGTRRQLRRMVNAEQAGLLGIALIIGGAIAAATLAAVVHSLTGTAIPYVPTLGWVAVLGGTTLLALVTTVLPVRRLLRTPPLEHMGTKE</sequence>
<dbReference type="PANTHER" id="PTHR30489">
    <property type="entry name" value="LIPOPROTEIN-RELEASING SYSTEM TRANSMEMBRANE PROTEIN LOLE"/>
    <property type="match status" value="1"/>
</dbReference>
<protein>
    <submittedName>
        <fullName evidence="9">Putative ABC transport system permease protein</fullName>
    </submittedName>
</protein>
<evidence type="ECO:0000313" key="9">
    <source>
        <dbReference type="EMBL" id="MBB4763074.1"/>
    </source>
</evidence>
<feature type="transmembrane region" description="Helical" evidence="7">
    <location>
        <begin position="173"/>
        <end position="195"/>
    </location>
</feature>
<dbReference type="AlphaFoldDB" id="A0A7W7HYD6"/>
<proteinExistence type="inferred from homology"/>
<dbReference type="EMBL" id="JACHNH010000001">
    <property type="protein sequence ID" value="MBB4763074.1"/>
    <property type="molecule type" value="Genomic_DNA"/>
</dbReference>
<evidence type="ECO:0000313" key="10">
    <source>
        <dbReference type="Proteomes" id="UP000578112"/>
    </source>
</evidence>
<keyword evidence="4 7" id="KW-0812">Transmembrane</keyword>
<dbReference type="PANTHER" id="PTHR30489:SF0">
    <property type="entry name" value="LIPOPROTEIN-RELEASING SYSTEM TRANSMEMBRANE PROTEIN LOLE"/>
    <property type="match status" value="1"/>
</dbReference>
<keyword evidence="3" id="KW-1003">Cell membrane</keyword>
<evidence type="ECO:0000259" key="8">
    <source>
        <dbReference type="Pfam" id="PF02687"/>
    </source>
</evidence>
<dbReference type="GO" id="GO:0098797">
    <property type="term" value="C:plasma membrane protein complex"/>
    <property type="evidence" value="ECO:0007669"/>
    <property type="project" value="TreeGrafter"/>
</dbReference>
<evidence type="ECO:0000256" key="1">
    <source>
        <dbReference type="ARBA" id="ARBA00004651"/>
    </source>
</evidence>
<keyword evidence="10" id="KW-1185">Reference proteome</keyword>
<evidence type="ECO:0000256" key="7">
    <source>
        <dbReference type="SAM" id="Phobius"/>
    </source>
</evidence>
<feature type="transmembrane region" description="Helical" evidence="7">
    <location>
        <begin position="393"/>
        <end position="413"/>
    </location>
</feature>
<feature type="domain" description="ABC3 transporter permease C-terminal" evidence="8">
    <location>
        <begin position="611"/>
        <end position="725"/>
    </location>
</feature>
<comment type="subcellular location">
    <subcellularLocation>
        <location evidence="1">Cell membrane</location>
        <topology evidence="1">Multi-pass membrane protein</topology>
    </subcellularLocation>
</comment>
<feature type="transmembrane region" description="Helical" evidence="7">
    <location>
        <begin position="312"/>
        <end position="331"/>
    </location>
</feature>
<comment type="similarity">
    <text evidence="2">Belongs to the ABC-4 integral membrane protein family. LolC/E subfamily.</text>
</comment>
<feature type="transmembrane region" description="Helical" evidence="7">
    <location>
        <begin position="610"/>
        <end position="633"/>
    </location>
</feature>
<organism evidence="9 10">
    <name type="scientific">Actinoplanes digitatis</name>
    <dbReference type="NCBI Taxonomy" id="1868"/>
    <lineage>
        <taxon>Bacteria</taxon>
        <taxon>Bacillati</taxon>
        <taxon>Actinomycetota</taxon>
        <taxon>Actinomycetes</taxon>
        <taxon>Micromonosporales</taxon>
        <taxon>Micromonosporaceae</taxon>
        <taxon>Actinoplanes</taxon>
    </lineage>
</organism>
<dbReference type="Pfam" id="PF02687">
    <property type="entry name" value="FtsX"/>
    <property type="match status" value="2"/>
</dbReference>
<dbReference type="RefSeq" id="WP_184994431.1">
    <property type="nucleotide sequence ID" value="NZ_BOMK01000062.1"/>
</dbReference>
<evidence type="ECO:0000256" key="4">
    <source>
        <dbReference type="ARBA" id="ARBA00022692"/>
    </source>
</evidence>
<dbReference type="Proteomes" id="UP000578112">
    <property type="component" value="Unassembled WGS sequence"/>
</dbReference>
<feature type="domain" description="ABC3 transporter permease C-terminal" evidence="8">
    <location>
        <begin position="173"/>
        <end position="288"/>
    </location>
</feature>
<dbReference type="InterPro" id="IPR051447">
    <property type="entry name" value="Lipoprotein-release_system"/>
</dbReference>
<dbReference type="InterPro" id="IPR003838">
    <property type="entry name" value="ABC3_permease_C"/>
</dbReference>
<feature type="transmembrane region" description="Helical" evidence="7">
    <location>
        <begin position="259"/>
        <end position="285"/>
    </location>
</feature>
<accession>A0A7W7HYD6</accession>
<evidence type="ECO:0000256" key="3">
    <source>
        <dbReference type="ARBA" id="ARBA00022475"/>
    </source>
</evidence>
<keyword evidence="6 7" id="KW-0472">Membrane</keyword>
<evidence type="ECO:0000256" key="6">
    <source>
        <dbReference type="ARBA" id="ARBA00023136"/>
    </source>
</evidence>
<reference evidence="9 10" key="1">
    <citation type="submission" date="2020-08" db="EMBL/GenBank/DDBJ databases">
        <title>Sequencing the genomes of 1000 actinobacteria strains.</title>
        <authorList>
            <person name="Klenk H.-P."/>
        </authorList>
    </citation>
    <scope>NUCLEOTIDE SEQUENCE [LARGE SCALE GENOMIC DNA]</scope>
    <source>
        <strain evidence="9 10">DSM 43149</strain>
    </source>
</reference>
<feature type="transmembrane region" description="Helical" evidence="7">
    <location>
        <begin position="695"/>
        <end position="717"/>
    </location>
</feature>